<dbReference type="AlphaFoldDB" id="A0A7W6BN55"/>
<evidence type="ECO:0000313" key="3">
    <source>
        <dbReference type="Proteomes" id="UP000531216"/>
    </source>
</evidence>
<feature type="compositionally biased region" description="Low complexity" evidence="1">
    <location>
        <begin position="152"/>
        <end position="163"/>
    </location>
</feature>
<evidence type="ECO:0000256" key="1">
    <source>
        <dbReference type="SAM" id="MobiDB-lite"/>
    </source>
</evidence>
<dbReference type="Proteomes" id="UP000531216">
    <property type="component" value="Unassembled WGS sequence"/>
</dbReference>
<dbReference type="EMBL" id="JACIDO010000002">
    <property type="protein sequence ID" value="MBB3935059.1"/>
    <property type="molecule type" value="Genomic_DNA"/>
</dbReference>
<sequence length="270" mass="29194">MDEILASIRRIIETGDEKSASANREAAVGAARQIPAFLAGASFQEPSAEPQAQDASQPLRFPSPLDSVHTGQQGSLGDDDHLTAELENELAATWERIEIGQDVGAPQPNAAPSQTDRFSEAEAPVMSQDQHPHFETPAAPAEHPQFQHGADAPSSQSPQSPASYEAPMERSAFEPANTDARRADEGSASSSRYGDVPPPLVSPTTGQLVGASFNELAEAIRQGELRSLEAMAQEMLQPMLRDWLDDNLPKMVERLIREEIERLARGGIKR</sequence>
<name>A0A7W6BN55_9HYPH</name>
<feature type="region of interest" description="Disordered" evidence="1">
    <location>
        <begin position="43"/>
        <end position="204"/>
    </location>
</feature>
<accession>A0A7W6BN55</accession>
<dbReference type="InterPro" id="IPR019632">
    <property type="entry name" value="DUF2497"/>
</dbReference>
<evidence type="ECO:0000313" key="2">
    <source>
        <dbReference type="EMBL" id="MBB3935059.1"/>
    </source>
</evidence>
<dbReference type="RefSeq" id="WP_175526759.1">
    <property type="nucleotide sequence ID" value="NZ_FOOA01000002.1"/>
</dbReference>
<keyword evidence="3" id="KW-1185">Reference proteome</keyword>
<dbReference type="Pfam" id="PF10691">
    <property type="entry name" value="DUF2497"/>
    <property type="match status" value="1"/>
</dbReference>
<proteinExistence type="predicted"/>
<comment type="caution">
    <text evidence="2">The sequence shown here is derived from an EMBL/GenBank/DDBJ whole genome shotgun (WGS) entry which is preliminary data.</text>
</comment>
<gene>
    <name evidence="2" type="ORF">GGR05_001187</name>
</gene>
<evidence type="ECO:0008006" key="4">
    <source>
        <dbReference type="Google" id="ProtNLM"/>
    </source>
</evidence>
<protein>
    <recommendedName>
        <fullName evidence="4">Cell pole-organizing protein PopZ</fullName>
    </recommendedName>
</protein>
<reference evidence="2 3" key="1">
    <citation type="submission" date="2020-08" db="EMBL/GenBank/DDBJ databases">
        <title>Genomic Encyclopedia of Type Strains, Phase IV (KMG-IV): sequencing the most valuable type-strain genomes for metagenomic binning, comparative biology and taxonomic classification.</title>
        <authorList>
            <person name="Goeker M."/>
        </authorList>
    </citation>
    <scope>NUCLEOTIDE SEQUENCE [LARGE SCALE GENOMIC DNA]</scope>
    <source>
        <strain evidence="2 3">DSM 25024</strain>
    </source>
</reference>
<organism evidence="2 3">
    <name type="scientific">Aureimonas phyllosphaerae</name>
    <dbReference type="NCBI Taxonomy" id="1166078"/>
    <lineage>
        <taxon>Bacteria</taxon>
        <taxon>Pseudomonadati</taxon>
        <taxon>Pseudomonadota</taxon>
        <taxon>Alphaproteobacteria</taxon>
        <taxon>Hyphomicrobiales</taxon>
        <taxon>Aurantimonadaceae</taxon>
        <taxon>Aureimonas</taxon>
    </lineage>
</organism>